<feature type="transmembrane region" description="Helical" evidence="9">
    <location>
        <begin position="12"/>
        <end position="30"/>
    </location>
</feature>
<evidence type="ECO:0000256" key="1">
    <source>
        <dbReference type="ARBA" id="ARBA00002115"/>
    </source>
</evidence>
<proteinExistence type="inferred from homology"/>
<comment type="subcellular location">
    <subcellularLocation>
        <location evidence="8">Cellular thylakoid membrane</location>
        <topology evidence="8">Single-pass membrane protein</topology>
    </subcellularLocation>
    <subcellularLocation>
        <location evidence="2">Membrane</location>
        <topology evidence="2">Single-pass membrane protein</topology>
    </subcellularLocation>
</comment>
<dbReference type="PANTHER" id="PTHR36082">
    <property type="match status" value="1"/>
</dbReference>
<evidence type="ECO:0000256" key="4">
    <source>
        <dbReference type="ARBA" id="ARBA00019868"/>
    </source>
</evidence>
<comment type="similarity">
    <text evidence="3 8">Belongs to the PsaJ family.</text>
</comment>
<gene>
    <name evidence="8 10" type="primary">psaJ</name>
</gene>
<dbReference type="RefSeq" id="YP_009122295.1">
    <property type="nucleotide sequence ID" value="NC_026523.1"/>
</dbReference>
<keyword evidence="8" id="KW-0602">Photosynthesis</keyword>
<dbReference type="SUPFAM" id="SSF81544">
    <property type="entry name" value="Subunit IX of photosystem I reaction centre, PsaJ"/>
    <property type="match status" value="1"/>
</dbReference>
<keyword evidence="8" id="KW-0793">Thylakoid</keyword>
<evidence type="ECO:0000256" key="8">
    <source>
        <dbReference type="HAMAP-Rule" id="MF_00522"/>
    </source>
</evidence>
<evidence type="ECO:0000256" key="9">
    <source>
        <dbReference type="SAM" id="Phobius"/>
    </source>
</evidence>
<keyword evidence="7 8" id="KW-0472">Membrane</keyword>
<evidence type="ECO:0000256" key="6">
    <source>
        <dbReference type="ARBA" id="ARBA00022989"/>
    </source>
</evidence>
<keyword evidence="6 8" id="KW-1133">Transmembrane helix</keyword>
<dbReference type="Pfam" id="PF01701">
    <property type="entry name" value="PSI_PsaJ"/>
    <property type="match status" value="1"/>
</dbReference>
<evidence type="ECO:0000256" key="2">
    <source>
        <dbReference type="ARBA" id="ARBA00004167"/>
    </source>
</evidence>
<organism evidence="10">
    <name type="scientific">Vertebrata lanosa</name>
    <dbReference type="NCBI Taxonomy" id="1261582"/>
    <lineage>
        <taxon>Eukaryota</taxon>
        <taxon>Rhodophyta</taxon>
        <taxon>Florideophyceae</taxon>
        <taxon>Rhodymeniophycidae</taxon>
        <taxon>Ceramiales</taxon>
        <taxon>Rhodomelaceae</taxon>
        <taxon>Polysiphonioideae</taxon>
        <taxon>Vertebrata</taxon>
    </lineage>
</organism>
<dbReference type="InterPro" id="IPR002615">
    <property type="entry name" value="PSI_PsaJ"/>
</dbReference>
<keyword evidence="5 8" id="KW-0812">Transmembrane</keyword>
<dbReference type="HAMAP" id="MF_00522">
    <property type="entry name" value="PSI_PsaJ"/>
    <property type="match status" value="1"/>
</dbReference>
<dbReference type="InterPro" id="IPR036062">
    <property type="entry name" value="PSI_PsaJ_sf"/>
</dbReference>
<dbReference type="GO" id="GO:0009522">
    <property type="term" value="C:photosystem I"/>
    <property type="evidence" value="ECO:0007669"/>
    <property type="project" value="UniProtKB-KW"/>
</dbReference>
<dbReference type="GeneID" id="23629627"/>
<comment type="function">
    <text evidence="1 8">May help in the organization of the PsaE and PsaF subunits.</text>
</comment>
<keyword evidence="10" id="KW-0934">Plastid</keyword>
<dbReference type="GO" id="GO:0015979">
    <property type="term" value="P:photosynthesis"/>
    <property type="evidence" value="ECO:0007669"/>
    <property type="project" value="UniProtKB-UniRule"/>
</dbReference>
<dbReference type="Gene3D" id="1.20.5.510">
    <property type="entry name" value="Single helix bin"/>
    <property type="match status" value="1"/>
</dbReference>
<protein>
    <recommendedName>
        <fullName evidence="4 8">Photosystem I reaction center subunit IX</fullName>
    </recommendedName>
</protein>
<reference evidence="10" key="1">
    <citation type="journal article" date="2015" name="J. Phycol.">
        <title>The Choreocolax polysiphoniae plastid forces a reevaluation of the evolutionary pathways to parasitism in red algae.</title>
        <authorList>
            <person name="Salomaki E.D."/>
            <person name="Nickles K.R."/>
            <person name="Lane C.E."/>
        </authorList>
    </citation>
    <scope>NUCLEOTIDE SEQUENCE</scope>
</reference>
<keyword evidence="8" id="KW-0603">Photosystem I</keyword>
<dbReference type="AlphaFoldDB" id="A0A0B5VV29"/>
<dbReference type="PANTHER" id="PTHR36082:SF2">
    <property type="entry name" value="PHOTOSYSTEM I REACTION CENTER SUBUNIT IX"/>
    <property type="match status" value="1"/>
</dbReference>
<dbReference type="GO" id="GO:0042651">
    <property type="term" value="C:thylakoid membrane"/>
    <property type="evidence" value="ECO:0007669"/>
    <property type="project" value="UniProtKB-UniRule"/>
</dbReference>
<evidence type="ECO:0000256" key="7">
    <source>
        <dbReference type="ARBA" id="ARBA00023136"/>
    </source>
</evidence>
<geneLocation type="plastid" evidence="10"/>
<evidence type="ECO:0000256" key="3">
    <source>
        <dbReference type="ARBA" id="ARBA00006318"/>
    </source>
</evidence>
<evidence type="ECO:0000256" key="5">
    <source>
        <dbReference type="ARBA" id="ARBA00022692"/>
    </source>
</evidence>
<name>A0A0B5VV29_9FLOR</name>
<sequence>MIVENNFMKYLSTAPVVGAIWITFTAGFIIEINRFFPDILSFSF</sequence>
<dbReference type="EMBL" id="KP308097">
    <property type="protein sequence ID" value="AJH66053.1"/>
    <property type="molecule type" value="Genomic_DNA"/>
</dbReference>
<accession>A0A0B5VV29</accession>
<evidence type="ECO:0000313" key="10">
    <source>
        <dbReference type="EMBL" id="AJH66053.1"/>
    </source>
</evidence>